<organism evidence="1 2">
    <name type="scientific">Stylosanthes scabra</name>
    <dbReference type="NCBI Taxonomy" id="79078"/>
    <lineage>
        <taxon>Eukaryota</taxon>
        <taxon>Viridiplantae</taxon>
        <taxon>Streptophyta</taxon>
        <taxon>Embryophyta</taxon>
        <taxon>Tracheophyta</taxon>
        <taxon>Spermatophyta</taxon>
        <taxon>Magnoliopsida</taxon>
        <taxon>eudicotyledons</taxon>
        <taxon>Gunneridae</taxon>
        <taxon>Pentapetalae</taxon>
        <taxon>rosids</taxon>
        <taxon>fabids</taxon>
        <taxon>Fabales</taxon>
        <taxon>Fabaceae</taxon>
        <taxon>Papilionoideae</taxon>
        <taxon>50 kb inversion clade</taxon>
        <taxon>dalbergioids sensu lato</taxon>
        <taxon>Dalbergieae</taxon>
        <taxon>Pterocarpus clade</taxon>
        <taxon>Stylosanthes</taxon>
    </lineage>
</organism>
<protein>
    <submittedName>
        <fullName evidence="1">Uncharacterized protein</fullName>
    </submittedName>
</protein>
<sequence>MKLLGGHTGKLAPVQAKRLAQLIRPSNRWTAEWAGDDPRMTFQVKRGENNTVGVDLTRHS</sequence>
<dbReference type="Proteomes" id="UP001341840">
    <property type="component" value="Unassembled WGS sequence"/>
</dbReference>
<evidence type="ECO:0000313" key="2">
    <source>
        <dbReference type="Proteomes" id="UP001341840"/>
    </source>
</evidence>
<accession>A0ABU7A043</accession>
<reference evidence="1 2" key="1">
    <citation type="journal article" date="2023" name="Plants (Basel)">
        <title>Bridging the Gap: Combining Genomics and Transcriptomics Approaches to Understand Stylosanthes scabra, an Orphan Legume from the Brazilian Caatinga.</title>
        <authorList>
            <person name="Ferreira-Neto J.R.C."/>
            <person name="da Silva M.D."/>
            <person name="Binneck E."/>
            <person name="de Melo N.F."/>
            <person name="da Silva R.H."/>
            <person name="de Melo A.L.T.M."/>
            <person name="Pandolfi V."/>
            <person name="Bustamante F.O."/>
            <person name="Brasileiro-Vidal A.C."/>
            <person name="Benko-Iseppon A.M."/>
        </authorList>
    </citation>
    <scope>NUCLEOTIDE SEQUENCE [LARGE SCALE GENOMIC DNA]</scope>
    <source>
        <tissue evidence="1">Leaves</tissue>
    </source>
</reference>
<proteinExistence type="predicted"/>
<keyword evidence="2" id="KW-1185">Reference proteome</keyword>
<gene>
    <name evidence="1" type="ORF">PIB30_116229</name>
</gene>
<feature type="non-terminal residue" evidence="1">
    <location>
        <position position="60"/>
    </location>
</feature>
<evidence type="ECO:0000313" key="1">
    <source>
        <dbReference type="EMBL" id="MED6227688.1"/>
    </source>
</evidence>
<name>A0ABU7A043_9FABA</name>
<dbReference type="EMBL" id="JASCZI010292763">
    <property type="protein sequence ID" value="MED6227688.1"/>
    <property type="molecule type" value="Genomic_DNA"/>
</dbReference>
<comment type="caution">
    <text evidence="1">The sequence shown here is derived from an EMBL/GenBank/DDBJ whole genome shotgun (WGS) entry which is preliminary data.</text>
</comment>